<reference evidence="11 12" key="1">
    <citation type="submission" date="2024-09" db="EMBL/GenBank/DDBJ databases">
        <title>Chromosome-scale assembly of Riccia sorocarpa.</title>
        <authorList>
            <person name="Paukszto L."/>
        </authorList>
    </citation>
    <scope>NUCLEOTIDE SEQUENCE [LARGE SCALE GENOMIC DNA]</scope>
    <source>
        <strain evidence="11">LP-2024</strain>
        <tissue evidence="11">Aerial parts of the thallus</tissue>
    </source>
</reference>
<keyword evidence="10" id="KW-0472">Membrane</keyword>
<evidence type="ECO:0000256" key="8">
    <source>
        <dbReference type="PIRSR" id="PIRSR602401-1"/>
    </source>
</evidence>
<dbReference type="PANTHER" id="PTHR47944:SF4">
    <property type="entry name" value="OS09G0441700 PROTEIN"/>
    <property type="match status" value="1"/>
</dbReference>
<dbReference type="Pfam" id="PF00067">
    <property type="entry name" value="p450"/>
    <property type="match status" value="2"/>
</dbReference>
<feature type="transmembrane region" description="Helical" evidence="10">
    <location>
        <begin position="6"/>
        <end position="26"/>
    </location>
</feature>
<accession>A0ABD3H9L3</accession>
<dbReference type="GO" id="GO:0044550">
    <property type="term" value="P:secondary metabolite biosynthetic process"/>
    <property type="evidence" value="ECO:0007669"/>
    <property type="project" value="UniProtKB-ARBA"/>
</dbReference>
<evidence type="ECO:0000256" key="9">
    <source>
        <dbReference type="RuleBase" id="RU000461"/>
    </source>
</evidence>
<comment type="similarity">
    <text evidence="2 9">Belongs to the cytochrome P450 family.</text>
</comment>
<dbReference type="CDD" id="cd20618">
    <property type="entry name" value="CYP71_clan"/>
    <property type="match status" value="1"/>
</dbReference>
<dbReference type="PANTHER" id="PTHR47944">
    <property type="entry name" value="CYTOCHROME P450 98A9"/>
    <property type="match status" value="1"/>
</dbReference>
<keyword evidence="10" id="KW-0812">Transmembrane</keyword>
<gene>
    <name evidence="11" type="ORF">R1sor_013364</name>
</gene>
<comment type="cofactor">
    <cofactor evidence="1 8">
        <name>heme</name>
        <dbReference type="ChEBI" id="CHEBI:30413"/>
    </cofactor>
</comment>
<name>A0ABD3H9L3_9MARC</name>
<evidence type="ECO:0000313" key="11">
    <source>
        <dbReference type="EMBL" id="KAL3687055.1"/>
    </source>
</evidence>
<dbReference type="InterPro" id="IPR002401">
    <property type="entry name" value="Cyt_P450_E_grp-I"/>
</dbReference>
<dbReference type="InterPro" id="IPR017972">
    <property type="entry name" value="Cyt_P450_CS"/>
</dbReference>
<proteinExistence type="inferred from homology"/>
<evidence type="ECO:0000256" key="10">
    <source>
        <dbReference type="SAM" id="Phobius"/>
    </source>
</evidence>
<organism evidence="11 12">
    <name type="scientific">Riccia sorocarpa</name>
    <dbReference type="NCBI Taxonomy" id="122646"/>
    <lineage>
        <taxon>Eukaryota</taxon>
        <taxon>Viridiplantae</taxon>
        <taxon>Streptophyta</taxon>
        <taxon>Embryophyta</taxon>
        <taxon>Marchantiophyta</taxon>
        <taxon>Marchantiopsida</taxon>
        <taxon>Marchantiidae</taxon>
        <taxon>Marchantiales</taxon>
        <taxon>Ricciaceae</taxon>
        <taxon>Riccia</taxon>
    </lineage>
</organism>
<dbReference type="PROSITE" id="PS00086">
    <property type="entry name" value="CYTOCHROME_P450"/>
    <property type="match status" value="1"/>
</dbReference>
<evidence type="ECO:0000256" key="7">
    <source>
        <dbReference type="ARBA" id="ARBA00023033"/>
    </source>
</evidence>
<dbReference type="Gene3D" id="1.10.630.10">
    <property type="entry name" value="Cytochrome P450"/>
    <property type="match status" value="1"/>
</dbReference>
<dbReference type="GO" id="GO:0046872">
    <property type="term" value="F:metal ion binding"/>
    <property type="evidence" value="ECO:0007669"/>
    <property type="project" value="UniProtKB-KW"/>
</dbReference>
<protein>
    <recommendedName>
        <fullName evidence="13">Cytochrome P450</fullName>
    </recommendedName>
</protein>
<dbReference type="SUPFAM" id="SSF48264">
    <property type="entry name" value="Cytochrome P450"/>
    <property type="match status" value="1"/>
</dbReference>
<evidence type="ECO:0000256" key="1">
    <source>
        <dbReference type="ARBA" id="ARBA00001971"/>
    </source>
</evidence>
<evidence type="ECO:0000256" key="2">
    <source>
        <dbReference type="ARBA" id="ARBA00010617"/>
    </source>
</evidence>
<dbReference type="FunFam" id="1.10.630.10:FF:000126">
    <property type="entry name" value="Predicted protein"/>
    <property type="match status" value="1"/>
</dbReference>
<keyword evidence="12" id="KW-1185">Reference proteome</keyword>
<keyword evidence="3 8" id="KW-0349">Heme</keyword>
<dbReference type="EMBL" id="JBJQOH010000004">
    <property type="protein sequence ID" value="KAL3687055.1"/>
    <property type="molecule type" value="Genomic_DNA"/>
</dbReference>
<dbReference type="PRINTS" id="PR00385">
    <property type="entry name" value="P450"/>
</dbReference>
<keyword evidence="6 8" id="KW-0408">Iron</keyword>
<evidence type="ECO:0000256" key="6">
    <source>
        <dbReference type="ARBA" id="ARBA00023004"/>
    </source>
</evidence>
<evidence type="ECO:0000256" key="3">
    <source>
        <dbReference type="ARBA" id="ARBA00022617"/>
    </source>
</evidence>
<keyword evidence="7 9" id="KW-0503">Monooxygenase</keyword>
<keyword evidence="5 9" id="KW-0560">Oxidoreductase</keyword>
<dbReference type="Proteomes" id="UP001633002">
    <property type="component" value="Unassembled WGS sequence"/>
</dbReference>
<keyword evidence="10" id="KW-1133">Transmembrane helix</keyword>
<evidence type="ECO:0000256" key="5">
    <source>
        <dbReference type="ARBA" id="ARBA00023002"/>
    </source>
</evidence>
<keyword evidence="4 8" id="KW-0479">Metal-binding</keyword>
<evidence type="ECO:0008006" key="13">
    <source>
        <dbReference type="Google" id="ProtNLM"/>
    </source>
</evidence>
<comment type="caution">
    <text evidence="11">The sequence shown here is derived from an EMBL/GenBank/DDBJ whole genome shotgun (WGS) entry which is preliminary data.</text>
</comment>
<dbReference type="AlphaFoldDB" id="A0ABD3H9L3"/>
<dbReference type="GO" id="GO:0004497">
    <property type="term" value="F:monooxygenase activity"/>
    <property type="evidence" value="ECO:0007669"/>
    <property type="project" value="UniProtKB-KW"/>
</dbReference>
<dbReference type="InterPro" id="IPR001128">
    <property type="entry name" value="Cyt_P450"/>
</dbReference>
<evidence type="ECO:0000256" key="4">
    <source>
        <dbReference type="ARBA" id="ARBA00022723"/>
    </source>
</evidence>
<dbReference type="InterPro" id="IPR036396">
    <property type="entry name" value="Cyt_P450_sf"/>
</dbReference>
<dbReference type="GO" id="GO:0016705">
    <property type="term" value="F:oxidoreductase activity, acting on paired donors, with incorporation or reduction of molecular oxygen"/>
    <property type="evidence" value="ECO:0007669"/>
    <property type="project" value="UniProtKB-ARBA"/>
</dbReference>
<dbReference type="PRINTS" id="PR00463">
    <property type="entry name" value="EP450I"/>
</dbReference>
<evidence type="ECO:0000313" key="12">
    <source>
        <dbReference type="Proteomes" id="UP001633002"/>
    </source>
</evidence>
<sequence length="485" mass="54819">MNCSEMLSVGNFVLYVGGFLILLLFWRSFGSWKKLRLPPGPPGWPLLGHLPILGSRPHLALLDLSRKYGPLMSIRMGTAPGVVASSPEMARIFLKTQDLLFATRPKTVNGEVFFYNFTDVGFAQYNEHWRFARRIFDTEMSSQKRLTNSKNLRYEEIKATVERILSYFDEKVSCANPQEESVHLPSLMDEWSAISGGFFVAEYIPFLRKLDLGGFEARLLKLRKRFSSFLDPIIEEHRQKGRGEAQDFLDVLLSLQRDGAGDGITDEMIKALLQDMLLAGTETDAKTMTWAFSELMRHPEVQQKLLDELDAVVGRDRLVEHSDLPNLKYLKATVKEVFRMYPVVTLSLPHEAMENTTVAGYDILKGTRLIVNAYAIGRDPNIWTNPNSFDPERFVGNSIDVRGHHFELLPFGAGRRQCPGMEIALDRVELSLAQVLQTCVLSLPLGVEVDMEEGVGLTMPRAHPLNVLVSPRLQPDVYSKNGIKF</sequence>
<feature type="binding site" description="axial binding residue" evidence="8">
    <location>
        <position position="418"/>
    </location>
    <ligand>
        <name>heme</name>
        <dbReference type="ChEBI" id="CHEBI:30413"/>
    </ligand>
    <ligandPart>
        <name>Fe</name>
        <dbReference type="ChEBI" id="CHEBI:18248"/>
    </ligandPart>
</feature>